<dbReference type="NCBIfam" id="TIGR01593">
    <property type="entry name" value="holin_tox_secr"/>
    <property type="match status" value="1"/>
</dbReference>
<accession>A0A2N6SGB6</accession>
<dbReference type="Pfam" id="PF05105">
    <property type="entry name" value="Phage_holin_4_1"/>
    <property type="match status" value="1"/>
</dbReference>
<dbReference type="RefSeq" id="WP_065378412.1">
    <property type="nucleotide sequence ID" value="NZ_CAUTAO010000001.1"/>
</dbReference>
<dbReference type="InterPro" id="IPR006480">
    <property type="entry name" value="Phage_holin_4_1"/>
</dbReference>
<proteinExistence type="inferred from homology"/>
<dbReference type="EMBL" id="PNGT01000002">
    <property type="protein sequence ID" value="PMC52960.1"/>
    <property type="molecule type" value="Genomic_DNA"/>
</dbReference>
<evidence type="ECO:0000256" key="6">
    <source>
        <dbReference type="SAM" id="Phobius"/>
    </source>
</evidence>
<evidence type="ECO:0000256" key="2">
    <source>
        <dbReference type="ARBA" id="ARBA00022692"/>
    </source>
</evidence>
<dbReference type="OrthoDB" id="88184at2"/>
<comment type="similarity">
    <text evidence="5">Belongs to the bacteriophage holin family. Cp-1 holin subfamily.</text>
</comment>
<feature type="transmembrane region" description="Helical" evidence="6">
    <location>
        <begin position="68"/>
        <end position="98"/>
    </location>
</feature>
<evidence type="ECO:0000313" key="8">
    <source>
        <dbReference type="Proteomes" id="UP000235670"/>
    </source>
</evidence>
<keyword evidence="2 6" id="KW-0812">Transmembrane</keyword>
<dbReference type="STRING" id="84135.GCA_001052115_00776"/>
<evidence type="ECO:0000313" key="7">
    <source>
        <dbReference type="EMBL" id="PMC52960.1"/>
    </source>
</evidence>
<keyword evidence="3 6" id="KW-1133">Transmembrane helix</keyword>
<comment type="caution">
    <text evidence="7">The sequence shown here is derived from an EMBL/GenBank/DDBJ whole genome shotgun (WGS) entry which is preliminary data.</text>
</comment>
<sequence>MNTLLNYKLIISSIGGVLGVFLGGMDGLIYALLAFSVIDYVTGIMCAIDKKELSSSVGFKGIARKIIIFSLVGVANILDVYILGHVGVLRAAVIFFYLSNEGISILENTSKLGLPVPEKLQNILQQLNKEEK</sequence>
<evidence type="ECO:0000256" key="5">
    <source>
        <dbReference type="ARBA" id="ARBA00023600"/>
    </source>
</evidence>
<reference evidence="7 8" key="1">
    <citation type="submission" date="2017-09" db="EMBL/GenBank/DDBJ databases">
        <title>Bacterial strain isolated from the female urinary microbiota.</title>
        <authorList>
            <person name="Thomas-White K."/>
            <person name="Kumar N."/>
            <person name="Forster S."/>
            <person name="Putonti C."/>
            <person name="Lawley T."/>
            <person name="Wolfe A.J."/>
        </authorList>
    </citation>
    <scope>NUCLEOTIDE SEQUENCE [LARGE SCALE GENOMIC DNA]</scope>
    <source>
        <strain evidence="7 8">UMB0186</strain>
    </source>
</reference>
<organism evidence="7 8">
    <name type="scientific">Gemella sanguinis</name>
    <dbReference type="NCBI Taxonomy" id="84135"/>
    <lineage>
        <taxon>Bacteria</taxon>
        <taxon>Bacillati</taxon>
        <taxon>Bacillota</taxon>
        <taxon>Bacilli</taxon>
        <taxon>Bacillales</taxon>
        <taxon>Gemellaceae</taxon>
        <taxon>Gemella</taxon>
    </lineage>
</organism>
<gene>
    <name evidence="7" type="ORF">CJ218_03445</name>
</gene>
<protein>
    <submittedName>
        <fullName evidence="7">Holin</fullName>
    </submittedName>
</protein>
<dbReference type="Proteomes" id="UP000235670">
    <property type="component" value="Unassembled WGS sequence"/>
</dbReference>
<evidence type="ECO:0000256" key="1">
    <source>
        <dbReference type="ARBA" id="ARBA00004141"/>
    </source>
</evidence>
<dbReference type="GO" id="GO:0016020">
    <property type="term" value="C:membrane"/>
    <property type="evidence" value="ECO:0007669"/>
    <property type="project" value="UniProtKB-SubCell"/>
</dbReference>
<comment type="subcellular location">
    <subcellularLocation>
        <location evidence="1">Membrane</location>
        <topology evidence="1">Multi-pass membrane protein</topology>
    </subcellularLocation>
</comment>
<evidence type="ECO:0000256" key="3">
    <source>
        <dbReference type="ARBA" id="ARBA00022989"/>
    </source>
</evidence>
<evidence type="ECO:0000256" key="4">
    <source>
        <dbReference type="ARBA" id="ARBA00023136"/>
    </source>
</evidence>
<keyword evidence="4 6" id="KW-0472">Membrane</keyword>
<dbReference type="AlphaFoldDB" id="A0A2N6SGB6"/>
<name>A0A2N6SGB6_9BACL</name>